<evidence type="ECO:0000313" key="1">
    <source>
        <dbReference type="EnsemblMetazoa" id="GPPI048963-PA"/>
    </source>
</evidence>
<organism evidence="1 2">
    <name type="scientific">Glossina palpalis gambiensis</name>
    <dbReference type="NCBI Taxonomy" id="67801"/>
    <lineage>
        <taxon>Eukaryota</taxon>
        <taxon>Metazoa</taxon>
        <taxon>Ecdysozoa</taxon>
        <taxon>Arthropoda</taxon>
        <taxon>Hexapoda</taxon>
        <taxon>Insecta</taxon>
        <taxon>Pterygota</taxon>
        <taxon>Neoptera</taxon>
        <taxon>Endopterygota</taxon>
        <taxon>Diptera</taxon>
        <taxon>Brachycera</taxon>
        <taxon>Muscomorpha</taxon>
        <taxon>Hippoboscoidea</taxon>
        <taxon>Glossinidae</taxon>
        <taxon>Glossina</taxon>
    </lineage>
</organism>
<reference evidence="1" key="2">
    <citation type="submission" date="2020-05" db="UniProtKB">
        <authorList>
            <consortium name="EnsemblMetazoa"/>
        </authorList>
    </citation>
    <scope>IDENTIFICATION</scope>
    <source>
        <strain evidence="1">IAEA</strain>
    </source>
</reference>
<accession>A0A1B0C4K2</accession>
<evidence type="ECO:0000313" key="2">
    <source>
        <dbReference type="Proteomes" id="UP000092460"/>
    </source>
</evidence>
<dbReference type="Proteomes" id="UP000092460">
    <property type="component" value="Unassembled WGS sequence"/>
</dbReference>
<proteinExistence type="predicted"/>
<keyword evidence="2" id="KW-1185">Reference proteome</keyword>
<dbReference type="VEuPathDB" id="VectorBase:GPPI048963"/>
<name>A0A1B0C4K2_9MUSC</name>
<dbReference type="EMBL" id="JXJN01025508">
    <property type="status" value="NOT_ANNOTATED_CDS"/>
    <property type="molecule type" value="Genomic_DNA"/>
</dbReference>
<sequence length="67" mass="7962">MPEFLLTRFIFIIGHMALKEMRLRAAADSRRFVSKKREVKSITIVQYCYWQSWSHNSKTVFEVVPAI</sequence>
<protein>
    <submittedName>
        <fullName evidence="1">Uncharacterized protein</fullName>
    </submittedName>
</protein>
<dbReference type="EnsemblMetazoa" id="GPPI048963-RA">
    <property type="protein sequence ID" value="GPPI048963-PA"/>
    <property type="gene ID" value="GPPI048963"/>
</dbReference>
<dbReference type="AlphaFoldDB" id="A0A1B0C4K2"/>
<reference evidence="2" key="1">
    <citation type="submission" date="2015-01" db="EMBL/GenBank/DDBJ databases">
        <authorList>
            <person name="Aksoy S."/>
            <person name="Warren W."/>
            <person name="Wilson R.K."/>
        </authorList>
    </citation>
    <scope>NUCLEOTIDE SEQUENCE [LARGE SCALE GENOMIC DNA]</scope>
    <source>
        <strain evidence="2">IAEA</strain>
    </source>
</reference>